<accession>A0A3S3TK59</accession>
<comment type="caution">
    <text evidence="2">The sequence shown here is derived from an EMBL/GenBank/DDBJ whole genome shotgun (WGS) entry which is preliminary data.</text>
</comment>
<dbReference type="InterPro" id="IPR045552">
    <property type="entry name" value="bpX2"/>
</dbReference>
<proteinExistence type="predicted"/>
<gene>
    <name evidence="2" type="ORF">EOD41_02880</name>
</gene>
<dbReference type="RefSeq" id="WP_164849869.1">
    <property type="nucleotide sequence ID" value="NZ_SACK01000001.1"/>
</dbReference>
<evidence type="ECO:0000259" key="1">
    <source>
        <dbReference type="Pfam" id="PF19918"/>
    </source>
</evidence>
<evidence type="ECO:0000313" key="2">
    <source>
        <dbReference type="EMBL" id="RVU02899.1"/>
    </source>
</evidence>
<protein>
    <recommendedName>
        <fullName evidence="1">MoxR-vWA-beta-propeller ternary system domain-containing protein</fullName>
    </recommendedName>
</protein>
<feature type="domain" description="MoxR-vWA-beta-propeller ternary system" evidence="1">
    <location>
        <begin position="7"/>
        <end position="232"/>
    </location>
</feature>
<reference evidence="2 3" key="1">
    <citation type="submission" date="2019-01" db="EMBL/GenBank/DDBJ databases">
        <authorList>
            <person name="Chen W.-M."/>
        </authorList>
    </citation>
    <scope>NUCLEOTIDE SEQUENCE [LARGE SCALE GENOMIC DNA]</scope>
    <source>
        <strain evidence="2 3">YBJ-36</strain>
    </source>
</reference>
<dbReference type="Pfam" id="PF19918">
    <property type="entry name" value="bpX2"/>
    <property type="match status" value="1"/>
</dbReference>
<organism evidence="2 3">
    <name type="scientific">Mucilaginibacter limnophilus</name>
    <dbReference type="NCBI Taxonomy" id="1932778"/>
    <lineage>
        <taxon>Bacteria</taxon>
        <taxon>Pseudomonadati</taxon>
        <taxon>Bacteroidota</taxon>
        <taxon>Sphingobacteriia</taxon>
        <taxon>Sphingobacteriales</taxon>
        <taxon>Sphingobacteriaceae</taxon>
        <taxon>Mucilaginibacter</taxon>
    </lineage>
</organism>
<evidence type="ECO:0000313" key="3">
    <source>
        <dbReference type="Proteomes" id="UP000282759"/>
    </source>
</evidence>
<name>A0A3S3TK59_9SPHI</name>
<dbReference type="Proteomes" id="UP000282759">
    <property type="component" value="Unassembled WGS sequence"/>
</dbReference>
<dbReference type="EMBL" id="SACK01000001">
    <property type="protein sequence ID" value="RVU02899.1"/>
    <property type="molecule type" value="Genomic_DNA"/>
</dbReference>
<sequence length="238" mass="26320">MMEQMLLIEEKYRPALVTVRHIAGLKAATSADGLIWLRGSFSSGKDGLLIRALPVTQNYWVDADGRLFPEGKPTPVAVLPTLDWQPLKTFLPVTLPTAALPGGLTETIRIEMAPSGLVREAFALITELSHWKTYAETAPQTRLAPLRFAASDSGKVLIIGQPLPPLPGQHLWEQQNNLLPLGLDFDPPVLAELLTQQTEAAAPSYRLFNRDGRWEQVNFSDFRPARRSAVRLTVNDHG</sequence>
<dbReference type="AlphaFoldDB" id="A0A3S3TK59"/>
<keyword evidence="3" id="KW-1185">Reference proteome</keyword>